<feature type="region of interest" description="Disordered" evidence="1">
    <location>
        <begin position="1"/>
        <end position="33"/>
    </location>
</feature>
<protein>
    <recommendedName>
        <fullName evidence="2">Xaa-Pro dipeptidyl-peptidase-like domain-containing protein</fullName>
    </recommendedName>
</protein>
<organism evidence="3 4">
    <name type="scientific">Aureobasidium subglaciale (strain EXF-2481)</name>
    <name type="common">Aureobasidium pullulans var. subglaciale</name>
    <dbReference type="NCBI Taxonomy" id="1043005"/>
    <lineage>
        <taxon>Eukaryota</taxon>
        <taxon>Fungi</taxon>
        <taxon>Dikarya</taxon>
        <taxon>Ascomycota</taxon>
        <taxon>Pezizomycotina</taxon>
        <taxon>Dothideomycetes</taxon>
        <taxon>Dothideomycetidae</taxon>
        <taxon>Dothideales</taxon>
        <taxon>Saccotheciaceae</taxon>
        <taxon>Aureobasidium</taxon>
    </lineage>
</organism>
<evidence type="ECO:0000313" key="4">
    <source>
        <dbReference type="Proteomes" id="UP000030641"/>
    </source>
</evidence>
<proteinExistence type="predicted"/>
<name>A0A074Z1N9_AURSE</name>
<accession>A0A074Z1N9</accession>
<dbReference type="InterPro" id="IPR029058">
    <property type="entry name" value="AB_hydrolase_fold"/>
</dbReference>
<dbReference type="Pfam" id="PF02129">
    <property type="entry name" value="Peptidase_S15"/>
    <property type="match status" value="1"/>
</dbReference>
<feature type="compositionally biased region" description="Polar residues" evidence="1">
    <location>
        <begin position="1"/>
        <end position="14"/>
    </location>
</feature>
<dbReference type="HOGENOM" id="CLU_1959162_0_0_1"/>
<gene>
    <name evidence="3" type="ORF">AUEXF2481DRAFT_31465</name>
</gene>
<dbReference type="SUPFAM" id="SSF53474">
    <property type="entry name" value="alpha/beta-Hydrolases"/>
    <property type="match status" value="1"/>
</dbReference>
<dbReference type="Proteomes" id="UP000030641">
    <property type="component" value="Unassembled WGS sequence"/>
</dbReference>
<evidence type="ECO:0000256" key="1">
    <source>
        <dbReference type="SAM" id="MobiDB-lite"/>
    </source>
</evidence>
<dbReference type="STRING" id="1043005.A0A074Z1N9"/>
<dbReference type="RefSeq" id="XP_013341523.1">
    <property type="nucleotide sequence ID" value="XM_013486069.1"/>
</dbReference>
<dbReference type="AlphaFoldDB" id="A0A074Z1N9"/>
<dbReference type="InterPro" id="IPR000383">
    <property type="entry name" value="Xaa-Pro-like_dom"/>
</dbReference>
<evidence type="ECO:0000259" key="2">
    <source>
        <dbReference type="Pfam" id="PF02129"/>
    </source>
</evidence>
<reference evidence="3 4" key="1">
    <citation type="journal article" date="2014" name="BMC Genomics">
        <title>Genome sequencing of four Aureobasidium pullulans varieties: biotechnological potential, stress tolerance, and description of new species.</title>
        <authorList>
            <person name="Gostin Ar C."/>
            <person name="Ohm R.A."/>
            <person name="Kogej T."/>
            <person name="Sonjak S."/>
            <person name="Turk M."/>
            <person name="Zajc J."/>
            <person name="Zalar P."/>
            <person name="Grube M."/>
            <person name="Sun H."/>
            <person name="Han J."/>
            <person name="Sharma A."/>
            <person name="Chiniquy J."/>
            <person name="Ngan C.Y."/>
            <person name="Lipzen A."/>
            <person name="Barry K."/>
            <person name="Grigoriev I.V."/>
            <person name="Gunde-Cimerman N."/>
        </authorList>
    </citation>
    <scope>NUCLEOTIDE SEQUENCE [LARGE SCALE GENOMIC DNA]</scope>
    <source>
        <strain evidence="3 4">EXF-2481</strain>
    </source>
</reference>
<dbReference type="EMBL" id="KL584767">
    <property type="protein sequence ID" value="KEQ92996.1"/>
    <property type="molecule type" value="Genomic_DNA"/>
</dbReference>
<keyword evidence="4" id="KW-1185">Reference proteome</keyword>
<dbReference type="Gene3D" id="3.40.50.1820">
    <property type="entry name" value="alpha/beta hydrolase"/>
    <property type="match status" value="1"/>
</dbReference>
<dbReference type="InParanoid" id="A0A074Z1N9"/>
<sequence>MTGKQSIGSLTIPWSPTVGPENEESCYPYRRQVPGTTTIPPGWTFAKGRRPVEEPSIHEERVSVPLRDGVKIQCDVFRPETDKKLPALLAVSPYGKNGHGFRIFDNIPFRLGLPESSTSGLEKFEGQD</sequence>
<dbReference type="OrthoDB" id="2578740at2759"/>
<evidence type="ECO:0000313" key="3">
    <source>
        <dbReference type="EMBL" id="KEQ92996.1"/>
    </source>
</evidence>
<feature type="domain" description="Xaa-Pro dipeptidyl-peptidase-like" evidence="2">
    <location>
        <begin position="68"/>
        <end position="98"/>
    </location>
</feature>
<dbReference type="GeneID" id="25364438"/>
<dbReference type="GO" id="GO:0016787">
    <property type="term" value="F:hydrolase activity"/>
    <property type="evidence" value="ECO:0007669"/>
    <property type="project" value="InterPro"/>
</dbReference>